<dbReference type="EMBL" id="JBDPZC010000013">
    <property type="protein sequence ID" value="MEO3715389.1"/>
    <property type="molecule type" value="Genomic_DNA"/>
</dbReference>
<keyword evidence="2" id="KW-1185">Reference proteome</keyword>
<comment type="caution">
    <text evidence="1">The sequence shown here is derived from an EMBL/GenBank/DDBJ whole genome shotgun (WGS) entry which is preliminary data.</text>
</comment>
<dbReference type="PANTHER" id="PTHR34472">
    <property type="entry name" value="SULFUR CARRIER PROTEIN THIS"/>
    <property type="match status" value="1"/>
</dbReference>
<reference evidence="1 2" key="1">
    <citation type="submission" date="2024-05" db="EMBL/GenBank/DDBJ databases">
        <title>Roseateles sp. 2.12 16S ribosomal RNA gene Genome sequencing and assembly.</title>
        <authorList>
            <person name="Woo H."/>
        </authorList>
    </citation>
    <scope>NUCLEOTIDE SEQUENCE [LARGE SCALE GENOMIC DNA]</scope>
    <source>
        <strain evidence="1 2">2.12</strain>
    </source>
</reference>
<evidence type="ECO:0000313" key="2">
    <source>
        <dbReference type="Proteomes" id="UP001462640"/>
    </source>
</evidence>
<dbReference type="InterPro" id="IPR010035">
    <property type="entry name" value="Thi_S"/>
</dbReference>
<dbReference type="RefSeq" id="WP_347612800.1">
    <property type="nucleotide sequence ID" value="NZ_JBDPZC010000013.1"/>
</dbReference>
<accession>A0ABV0GK19</accession>
<dbReference type="InterPro" id="IPR016155">
    <property type="entry name" value="Mopterin_synth/thiamin_S_b"/>
</dbReference>
<organism evidence="1 2">
    <name type="scientific">Roseateles flavus</name>
    <dbReference type="NCBI Taxonomy" id="3149041"/>
    <lineage>
        <taxon>Bacteria</taxon>
        <taxon>Pseudomonadati</taxon>
        <taxon>Pseudomonadota</taxon>
        <taxon>Betaproteobacteria</taxon>
        <taxon>Burkholderiales</taxon>
        <taxon>Sphaerotilaceae</taxon>
        <taxon>Roseateles</taxon>
    </lineage>
</organism>
<gene>
    <name evidence="1" type="primary">thiS</name>
    <name evidence="1" type="ORF">ABDJ40_21675</name>
</gene>
<proteinExistence type="predicted"/>
<protein>
    <submittedName>
        <fullName evidence="1">Sulfur carrier protein ThiS</fullName>
    </submittedName>
</protein>
<dbReference type="InterPro" id="IPR003749">
    <property type="entry name" value="ThiS/MoaD-like"/>
</dbReference>
<dbReference type="PANTHER" id="PTHR34472:SF1">
    <property type="entry name" value="SULFUR CARRIER PROTEIN THIS"/>
    <property type="match status" value="1"/>
</dbReference>
<dbReference type="Gene3D" id="3.10.20.30">
    <property type="match status" value="1"/>
</dbReference>
<sequence>MNTAKSPRIDHYATTVPSSLRVHLDGQAMDVPEGCSLAQLLSLLGQSPEAVATAVNGQHVPREARAVHALEAGDQILLFRPIVGG</sequence>
<dbReference type="Proteomes" id="UP001462640">
    <property type="component" value="Unassembled WGS sequence"/>
</dbReference>
<dbReference type="CDD" id="cd00565">
    <property type="entry name" value="Ubl_ThiS"/>
    <property type="match status" value="1"/>
</dbReference>
<name>A0ABV0GK19_9BURK</name>
<dbReference type="NCBIfam" id="TIGR01683">
    <property type="entry name" value="thiS"/>
    <property type="match status" value="1"/>
</dbReference>
<dbReference type="InterPro" id="IPR012675">
    <property type="entry name" value="Beta-grasp_dom_sf"/>
</dbReference>
<dbReference type="SUPFAM" id="SSF54285">
    <property type="entry name" value="MoaD/ThiS"/>
    <property type="match status" value="1"/>
</dbReference>
<evidence type="ECO:0000313" key="1">
    <source>
        <dbReference type="EMBL" id="MEO3715389.1"/>
    </source>
</evidence>
<dbReference type="Pfam" id="PF02597">
    <property type="entry name" value="ThiS"/>
    <property type="match status" value="1"/>
</dbReference>